<keyword evidence="4" id="KW-1185">Reference proteome</keyword>
<name>A0AA88Q7B2_9TELE</name>
<evidence type="ECO:0000313" key="3">
    <source>
        <dbReference type="EMBL" id="KAK2910944.1"/>
    </source>
</evidence>
<evidence type="ECO:0000313" key="4">
    <source>
        <dbReference type="Proteomes" id="UP001187343"/>
    </source>
</evidence>
<reference evidence="3" key="1">
    <citation type="submission" date="2023-08" db="EMBL/GenBank/DDBJ databases">
        <title>Chromosome-level Genome Assembly of mud carp (Cirrhinus molitorella).</title>
        <authorList>
            <person name="Liu H."/>
        </authorList>
    </citation>
    <scope>NUCLEOTIDE SEQUENCE</scope>
    <source>
        <strain evidence="3">Prfri</strain>
        <tissue evidence="3">Muscle</tissue>
    </source>
</reference>
<dbReference type="EMBL" id="JAUYZG010000003">
    <property type="protein sequence ID" value="KAK2910944.1"/>
    <property type="molecule type" value="Genomic_DNA"/>
</dbReference>
<evidence type="ECO:0000256" key="2">
    <source>
        <dbReference type="SAM" id="SignalP"/>
    </source>
</evidence>
<feature type="region of interest" description="Disordered" evidence="1">
    <location>
        <begin position="30"/>
        <end position="83"/>
    </location>
</feature>
<feature type="compositionally biased region" description="Low complexity" evidence="1">
    <location>
        <begin position="31"/>
        <end position="46"/>
    </location>
</feature>
<comment type="caution">
    <text evidence="3">The sequence shown here is derived from an EMBL/GenBank/DDBJ whole genome shotgun (WGS) entry which is preliminary data.</text>
</comment>
<evidence type="ECO:0000256" key="1">
    <source>
        <dbReference type="SAM" id="MobiDB-lite"/>
    </source>
</evidence>
<dbReference type="Proteomes" id="UP001187343">
    <property type="component" value="Unassembled WGS sequence"/>
</dbReference>
<feature type="compositionally biased region" description="Polar residues" evidence="1">
    <location>
        <begin position="71"/>
        <end position="83"/>
    </location>
</feature>
<feature type="signal peptide" evidence="2">
    <location>
        <begin position="1"/>
        <end position="19"/>
    </location>
</feature>
<accession>A0AA88Q7B2</accession>
<keyword evidence="2" id="KW-0732">Signal</keyword>
<protein>
    <submittedName>
        <fullName evidence="3">Uncharacterized protein</fullName>
    </submittedName>
</protein>
<feature type="chain" id="PRO_5041725823" evidence="2">
    <location>
        <begin position="20"/>
        <end position="154"/>
    </location>
</feature>
<gene>
    <name evidence="3" type="ORF">Q8A67_003077</name>
</gene>
<proteinExistence type="predicted"/>
<sequence>MDGLGLALLGIFLVSFTVSKPLSLYHQSTLSSSESSESNESSSSEEVTVLRATSNPVELNTIGPGSLGDNLPQTNNPTAHPGLVQTTLDPSLIEQEIVEFDLNISFVPLEPAVPVTGGPSAGKIVAPDVTTPELRCYTVPLISSEPQPARGDNI</sequence>
<dbReference type="AlphaFoldDB" id="A0AA88Q7B2"/>
<organism evidence="3 4">
    <name type="scientific">Cirrhinus molitorella</name>
    <name type="common">mud carp</name>
    <dbReference type="NCBI Taxonomy" id="172907"/>
    <lineage>
        <taxon>Eukaryota</taxon>
        <taxon>Metazoa</taxon>
        <taxon>Chordata</taxon>
        <taxon>Craniata</taxon>
        <taxon>Vertebrata</taxon>
        <taxon>Euteleostomi</taxon>
        <taxon>Actinopterygii</taxon>
        <taxon>Neopterygii</taxon>
        <taxon>Teleostei</taxon>
        <taxon>Ostariophysi</taxon>
        <taxon>Cypriniformes</taxon>
        <taxon>Cyprinidae</taxon>
        <taxon>Labeoninae</taxon>
        <taxon>Labeonini</taxon>
        <taxon>Cirrhinus</taxon>
    </lineage>
</organism>